<dbReference type="PRINTS" id="PR00081">
    <property type="entry name" value="GDHRDH"/>
</dbReference>
<dbReference type="Pfam" id="PF00106">
    <property type="entry name" value="adh_short"/>
    <property type="match status" value="1"/>
</dbReference>
<dbReference type="SMART" id="SM01007">
    <property type="entry name" value="Aldolase_II"/>
    <property type="match status" value="1"/>
</dbReference>
<dbReference type="EMBL" id="JAMZEJ010000009">
    <property type="protein sequence ID" value="MCQ8242162.1"/>
    <property type="molecule type" value="Genomic_DNA"/>
</dbReference>
<dbReference type="NCBIfam" id="NF006192">
    <property type="entry name" value="PRK08324.1-6"/>
    <property type="match status" value="1"/>
</dbReference>
<dbReference type="Gene3D" id="3.40.225.10">
    <property type="entry name" value="Class II aldolase/adducin N-terminal domain"/>
    <property type="match status" value="2"/>
</dbReference>
<evidence type="ECO:0000313" key="5">
    <source>
        <dbReference type="Proteomes" id="UP001524547"/>
    </source>
</evidence>
<reference evidence="4 5" key="1">
    <citation type="submission" date="2022-06" db="EMBL/GenBank/DDBJ databases">
        <title>Rhizosaccharibacter gen. nov. sp. nov. KSS12, endophytic bacteria isolated from sugarcane.</title>
        <authorList>
            <person name="Pitiwittayakul N."/>
        </authorList>
    </citation>
    <scope>NUCLEOTIDE SEQUENCE [LARGE SCALE GENOMIC DNA]</scope>
    <source>
        <strain evidence="4 5">KSS12</strain>
    </source>
</reference>
<name>A0ABT1W0N4_9PROT</name>
<dbReference type="PROSITE" id="PS00061">
    <property type="entry name" value="ADH_SHORT"/>
    <property type="match status" value="1"/>
</dbReference>
<comment type="caution">
    <text evidence="4">The sequence shown here is derived from an EMBL/GenBank/DDBJ whole genome shotgun (WGS) entry which is preliminary data.</text>
</comment>
<keyword evidence="2" id="KW-0560">Oxidoreductase</keyword>
<organism evidence="4 5">
    <name type="scientific">Rhizosaccharibacter radicis</name>
    <dbReference type="NCBI Taxonomy" id="2782605"/>
    <lineage>
        <taxon>Bacteria</taxon>
        <taxon>Pseudomonadati</taxon>
        <taxon>Pseudomonadota</taxon>
        <taxon>Alphaproteobacteria</taxon>
        <taxon>Acetobacterales</taxon>
        <taxon>Acetobacteraceae</taxon>
        <taxon>Rhizosaccharibacter</taxon>
    </lineage>
</organism>
<dbReference type="Proteomes" id="UP001524547">
    <property type="component" value="Unassembled WGS sequence"/>
</dbReference>
<dbReference type="Pfam" id="PF00596">
    <property type="entry name" value="Aldolase_II"/>
    <property type="match status" value="1"/>
</dbReference>
<protein>
    <submittedName>
        <fullName evidence="4">Bifunctional aldolase/short-chain dehydrogenase</fullName>
    </submittedName>
</protein>
<dbReference type="InterPro" id="IPR036409">
    <property type="entry name" value="Aldolase_II/adducin_N_sf"/>
</dbReference>
<dbReference type="InterPro" id="IPR020904">
    <property type="entry name" value="Sc_DH/Rdtase_CS"/>
</dbReference>
<sequence length="686" mass="73705">MDSLWSDQDARDMVARYERQGVNGDLALRTYGARLLGSNPRLVMHGGGNTSVKTVMPDLFGTPTRVLCIKGSGRDLATIEPDGHPAVRLEPLFRLRELPRLSDEDMVNAQRQNLLDTAAPNPSVETLLHAYLPHKFIDHTHSVTSTAIAALPDLEAACREIWGRRMGVVPYIMPGFQLARAAAEAFERDPAVDGLILAKHGIFTFNDDARTSYELMIEFVSQAERFVAANTRPNPLFHPVRLPEASAGLPDVLPVLRGLLAEAAEGRAPARWLLSPRTSERIRRFTDGEGVADYAARGVATPEQVIRIKAKPCLLPAPTGADPEGWREATRAAIAGFVRDYDAYFARNNQRVGGIKRQLDPLPRVFLLPGHGLVGVGRDAAEAFVSADVAEAWIDAVLDAEDVGRFESISEADHFDMEYWSLEQAKLGRGAEKPLARRVVAITGGGGAIGAAAARAFRDAGADIAVIDRDEAAAMAARDAIGGRALALGCDLTDPGAVREAFAAVAGRFGGLDIVVSNAGSAEGGTMEALPDEVLRRSFELNFFAHQTVARAAVSILKRQGMGGVLLFNVSKQAVNPGSGFGAYGTSKAALMALMRQYALEHGADGIRVNAVNPDRIRSSLLSPEMIRERASARGVDEDTYLRGNLLRAEVRAADVAQAMVFSAMMERTTGNVVTIDGGNVAAMMR</sequence>
<comment type="similarity">
    <text evidence="1">Belongs to the short-chain dehydrogenases/reductases (SDR) family.</text>
</comment>
<dbReference type="SUPFAM" id="SSF53639">
    <property type="entry name" value="AraD/HMP-PK domain-like"/>
    <property type="match status" value="2"/>
</dbReference>
<dbReference type="InterPro" id="IPR036291">
    <property type="entry name" value="NAD(P)-bd_dom_sf"/>
</dbReference>
<dbReference type="SUPFAM" id="SSF51735">
    <property type="entry name" value="NAD(P)-binding Rossmann-fold domains"/>
    <property type="match status" value="1"/>
</dbReference>
<gene>
    <name evidence="4" type="ORF">NFI88_15095</name>
</gene>
<dbReference type="PANTHER" id="PTHR43669">
    <property type="entry name" value="5-KETO-D-GLUCONATE 5-REDUCTASE"/>
    <property type="match status" value="1"/>
</dbReference>
<evidence type="ECO:0000256" key="2">
    <source>
        <dbReference type="ARBA" id="ARBA00023002"/>
    </source>
</evidence>
<evidence type="ECO:0000259" key="3">
    <source>
        <dbReference type="SMART" id="SM01007"/>
    </source>
</evidence>
<dbReference type="PANTHER" id="PTHR43669:SF3">
    <property type="entry name" value="ALCOHOL DEHYDROGENASE, PUTATIVE (AFU_ORTHOLOGUE AFUA_3G03445)-RELATED"/>
    <property type="match status" value="1"/>
</dbReference>
<dbReference type="InterPro" id="IPR002347">
    <property type="entry name" value="SDR_fam"/>
</dbReference>
<dbReference type="Gene3D" id="3.40.50.720">
    <property type="entry name" value="NAD(P)-binding Rossmann-like Domain"/>
    <property type="match status" value="1"/>
</dbReference>
<feature type="domain" description="Class II aldolase/adducin N-terminal" evidence="3">
    <location>
        <begin position="28"/>
        <end position="227"/>
    </location>
</feature>
<keyword evidence="5" id="KW-1185">Reference proteome</keyword>
<dbReference type="RefSeq" id="WP_422920915.1">
    <property type="nucleotide sequence ID" value="NZ_JAMZEJ010000009.1"/>
</dbReference>
<evidence type="ECO:0000313" key="4">
    <source>
        <dbReference type="EMBL" id="MCQ8242162.1"/>
    </source>
</evidence>
<accession>A0ABT1W0N4</accession>
<evidence type="ECO:0000256" key="1">
    <source>
        <dbReference type="ARBA" id="ARBA00006484"/>
    </source>
</evidence>
<dbReference type="InterPro" id="IPR001303">
    <property type="entry name" value="Aldolase_II/adducin_N"/>
</dbReference>
<proteinExistence type="inferred from homology"/>